<gene>
    <name evidence="1" type="primary">mocs2l</name>
    <name evidence="1" type="ORF">SNAT2548_LOCUS24334</name>
</gene>
<comment type="caution">
    <text evidence="1">The sequence shown here is derived from an EMBL/GenBank/DDBJ whole genome shotgun (WGS) entry which is preliminary data.</text>
</comment>
<dbReference type="EMBL" id="CAJNDS010002355">
    <property type="protein sequence ID" value="CAE7446513.1"/>
    <property type="molecule type" value="Genomic_DNA"/>
</dbReference>
<dbReference type="Proteomes" id="UP000604046">
    <property type="component" value="Unassembled WGS sequence"/>
</dbReference>
<evidence type="ECO:0000313" key="1">
    <source>
        <dbReference type="EMBL" id="CAE7446513.1"/>
    </source>
</evidence>
<keyword evidence="2" id="KW-1185">Reference proteome</keyword>
<reference evidence="1" key="1">
    <citation type="submission" date="2021-02" db="EMBL/GenBank/DDBJ databases">
        <authorList>
            <person name="Dougan E. K."/>
            <person name="Rhodes N."/>
            <person name="Thang M."/>
            <person name="Chan C."/>
        </authorList>
    </citation>
    <scope>NUCLEOTIDE SEQUENCE</scope>
</reference>
<feature type="non-terminal residue" evidence="1">
    <location>
        <position position="52"/>
    </location>
</feature>
<evidence type="ECO:0000313" key="2">
    <source>
        <dbReference type="Proteomes" id="UP000604046"/>
    </source>
</evidence>
<proteinExistence type="predicted"/>
<organism evidence="1 2">
    <name type="scientific">Symbiodinium natans</name>
    <dbReference type="NCBI Taxonomy" id="878477"/>
    <lineage>
        <taxon>Eukaryota</taxon>
        <taxon>Sar</taxon>
        <taxon>Alveolata</taxon>
        <taxon>Dinophyceae</taxon>
        <taxon>Suessiales</taxon>
        <taxon>Symbiodiniaceae</taxon>
        <taxon>Symbiodinium</taxon>
    </lineage>
</organism>
<accession>A0A812RQC9</accession>
<sequence>MKTSHAQPVLELELDCGGWCKKEPALFAYAKGSEACATSLGRHVWRVAAFTG</sequence>
<name>A0A812RQC9_9DINO</name>
<protein>
    <submittedName>
        <fullName evidence="1">Mocs2l protein</fullName>
    </submittedName>
</protein>
<dbReference type="AlphaFoldDB" id="A0A812RQC9"/>